<dbReference type="Gene3D" id="1.10.1040.10">
    <property type="entry name" value="N-(1-d-carboxylethyl)-l-norvaline Dehydrogenase, domain 2"/>
    <property type="match status" value="1"/>
</dbReference>
<dbReference type="Pfam" id="PF08546">
    <property type="entry name" value="ApbA_C"/>
    <property type="match status" value="1"/>
</dbReference>
<dbReference type="Gene3D" id="3.40.50.720">
    <property type="entry name" value="NAD(P)-binding Rossmann-like Domain"/>
    <property type="match status" value="1"/>
</dbReference>
<dbReference type="SUPFAM" id="SSF48179">
    <property type="entry name" value="6-phosphogluconate dehydrogenase C-terminal domain-like"/>
    <property type="match status" value="1"/>
</dbReference>
<comment type="catalytic activity">
    <reaction evidence="4">
        <text>(R)-pantoate + NADP(+) = 2-dehydropantoate + NADPH + H(+)</text>
        <dbReference type="Rhea" id="RHEA:16233"/>
        <dbReference type="ChEBI" id="CHEBI:11561"/>
        <dbReference type="ChEBI" id="CHEBI:15378"/>
        <dbReference type="ChEBI" id="CHEBI:15980"/>
        <dbReference type="ChEBI" id="CHEBI:57783"/>
        <dbReference type="ChEBI" id="CHEBI:58349"/>
        <dbReference type="EC" id="1.1.1.169"/>
    </reaction>
</comment>
<comment type="function">
    <text evidence="4">Catalyzes the NADPH-dependent reduction of ketopantoate into pantoic acid.</text>
</comment>
<comment type="caution">
    <text evidence="7">The sequence shown here is derived from an EMBL/GenBank/DDBJ whole genome shotgun (WGS) entry which is preliminary data.</text>
</comment>
<protein>
    <recommendedName>
        <fullName evidence="4">2-dehydropantoate 2-reductase</fullName>
        <ecNumber evidence="4">1.1.1.169</ecNumber>
    </recommendedName>
    <alternativeName>
        <fullName evidence="4">Ketopantoate reductase</fullName>
    </alternativeName>
</protein>
<keyword evidence="8" id="KW-1185">Reference proteome</keyword>
<dbReference type="PANTHER" id="PTHR21708">
    <property type="entry name" value="PROBABLE 2-DEHYDROPANTOATE 2-REDUCTASE"/>
    <property type="match status" value="1"/>
</dbReference>
<dbReference type="EMBL" id="JBHTBW010000006">
    <property type="protein sequence ID" value="MFC7440095.1"/>
    <property type="molecule type" value="Genomic_DNA"/>
</dbReference>
<evidence type="ECO:0000313" key="7">
    <source>
        <dbReference type="EMBL" id="MFC7440095.1"/>
    </source>
</evidence>
<organism evidence="7 8">
    <name type="scientific">Laceyella putida</name>
    <dbReference type="NCBI Taxonomy" id="110101"/>
    <lineage>
        <taxon>Bacteria</taxon>
        <taxon>Bacillati</taxon>
        <taxon>Bacillota</taxon>
        <taxon>Bacilli</taxon>
        <taxon>Bacillales</taxon>
        <taxon>Thermoactinomycetaceae</taxon>
        <taxon>Laceyella</taxon>
    </lineage>
</organism>
<evidence type="ECO:0000256" key="1">
    <source>
        <dbReference type="ARBA" id="ARBA00007870"/>
    </source>
</evidence>
<reference evidence="8" key="1">
    <citation type="journal article" date="2019" name="Int. J. Syst. Evol. Microbiol.">
        <title>The Global Catalogue of Microorganisms (GCM) 10K type strain sequencing project: providing services to taxonomists for standard genome sequencing and annotation.</title>
        <authorList>
            <consortium name="The Broad Institute Genomics Platform"/>
            <consortium name="The Broad Institute Genome Sequencing Center for Infectious Disease"/>
            <person name="Wu L."/>
            <person name="Ma J."/>
        </authorList>
    </citation>
    <scope>NUCLEOTIDE SEQUENCE [LARGE SCALE GENOMIC DNA]</scope>
    <source>
        <strain evidence="8">CGMCC 1.12942</strain>
    </source>
</reference>
<sequence>MRVLVIGAGAVGGYYGGRLAEKGEDVTFLVRKRRKEQLDRHGLVIKSVNGDARLKVQTLLAGQDAPSFDLILLSVKAYHLEQTLRDLAPYVGEKTTILPLLNGIKHIKLLQERFGSDKILGGLCFIESTLNAQGEVEQYSQAHDLVFGELDGKVSDRVKAIAALFEHAKCHARPSEQISVEMWKKYIFISAMSGMTCLMNSSIGPIFESPCGKETYRGLLDEIISIARHYEPSISPDLSSLILASLESLSPNMKSSMLRDMEKGEPVETDHFHGALLQLAPKDAKLPLLKAVYSALSIYQERQRADRG</sequence>
<keyword evidence="2 4" id="KW-0521">NADP</keyword>
<keyword evidence="4" id="KW-0566">Pantothenate biosynthesis</keyword>
<dbReference type="InterPro" id="IPR013328">
    <property type="entry name" value="6PGD_dom2"/>
</dbReference>
<dbReference type="PANTHER" id="PTHR21708:SF26">
    <property type="entry name" value="2-DEHYDROPANTOATE 2-REDUCTASE"/>
    <property type="match status" value="1"/>
</dbReference>
<feature type="domain" description="Ketopantoate reductase C-terminal" evidence="6">
    <location>
        <begin position="179"/>
        <end position="299"/>
    </location>
</feature>
<dbReference type="RefSeq" id="WP_379863308.1">
    <property type="nucleotide sequence ID" value="NZ_JBHTBW010000006.1"/>
</dbReference>
<dbReference type="InterPro" id="IPR013332">
    <property type="entry name" value="KPR_N"/>
</dbReference>
<dbReference type="InterPro" id="IPR003710">
    <property type="entry name" value="ApbA"/>
</dbReference>
<gene>
    <name evidence="7" type="ORF">ACFQNG_02805</name>
</gene>
<evidence type="ECO:0000256" key="4">
    <source>
        <dbReference type="RuleBase" id="RU362068"/>
    </source>
</evidence>
<dbReference type="InterPro" id="IPR013752">
    <property type="entry name" value="KPA_reductase"/>
</dbReference>
<accession>A0ABW2RGP1</accession>
<proteinExistence type="inferred from homology"/>
<evidence type="ECO:0000313" key="8">
    <source>
        <dbReference type="Proteomes" id="UP001596500"/>
    </source>
</evidence>
<dbReference type="NCBIfam" id="TIGR00745">
    <property type="entry name" value="apbA_panE"/>
    <property type="match status" value="1"/>
</dbReference>
<dbReference type="InterPro" id="IPR008927">
    <property type="entry name" value="6-PGluconate_DH-like_C_sf"/>
</dbReference>
<dbReference type="EC" id="1.1.1.169" evidence="4"/>
<feature type="domain" description="Ketopantoate reductase N-terminal" evidence="5">
    <location>
        <begin position="3"/>
        <end position="151"/>
    </location>
</feature>
<dbReference type="InterPro" id="IPR051402">
    <property type="entry name" value="KPR-Related"/>
</dbReference>
<dbReference type="Pfam" id="PF02558">
    <property type="entry name" value="ApbA"/>
    <property type="match status" value="1"/>
</dbReference>
<name>A0ABW2RGP1_9BACL</name>
<dbReference type="InterPro" id="IPR036291">
    <property type="entry name" value="NAD(P)-bd_dom_sf"/>
</dbReference>
<dbReference type="SUPFAM" id="SSF51735">
    <property type="entry name" value="NAD(P)-binding Rossmann-fold domains"/>
    <property type="match status" value="1"/>
</dbReference>
<evidence type="ECO:0000256" key="2">
    <source>
        <dbReference type="ARBA" id="ARBA00022857"/>
    </source>
</evidence>
<comment type="similarity">
    <text evidence="1 4">Belongs to the ketopantoate reductase family.</text>
</comment>
<evidence type="ECO:0000256" key="3">
    <source>
        <dbReference type="ARBA" id="ARBA00023002"/>
    </source>
</evidence>
<keyword evidence="3 4" id="KW-0560">Oxidoreductase</keyword>
<evidence type="ECO:0000259" key="5">
    <source>
        <dbReference type="Pfam" id="PF02558"/>
    </source>
</evidence>
<comment type="pathway">
    <text evidence="4">Cofactor biosynthesis; (R)-pantothenate biosynthesis; (R)-pantoate from 3-methyl-2-oxobutanoate: step 2/2.</text>
</comment>
<dbReference type="Proteomes" id="UP001596500">
    <property type="component" value="Unassembled WGS sequence"/>
</dbReference>
<evidence type="ECO:0000259" key="6">
    <source>
        <dbReference type="Pfam" id="PF08546"/>
    </source>
</evidence>